<gene>
    <name evidence="2" type="ORF">CRG98_010184</name>
</gene>
<evidence type="ECO:0000256" key="1">
    <source>
        <dbReference type="SAM" id="MobiDB-lite"/>
    </source>
</evidence>
<accession>A0A2I0KNH9</accession>
<organism evidence="2 3">
    <name type="scientific">Punica granatum</name>
    <name type="common">Pomegranate</name>
    <dbReference type="NCBI Taxonomy" id="22663"/>
    <lineage>
        <taxon>Eukaryota</taxon>
        <taxon>Viridiplantae</taxon>
        <taxon>Streptophyta</taxon>
        <taxon>Embryophyta</taxon>
        <taxon>Tracheophyta</taxon>
        <taxon>Spermatophyta</taxon>
        <taxon>Magnoliopsida</taxon>
        <taxon>eudicotyledons</taxon>
        <taxon>Gunneridae</taxon>
        <taxon>Pentapetalae</taxon>
        <taxon>rosids</taxon>
        <taxon>malvids</taxon>
        <taxon>Myrtales</taxon>
        <taxon>Lythraceae</taxon>
        <taxon>Punica</taxon>
    </lineage>
</organism>
<reference evidence="2 3" key="1">
    <citation type="submission" date="2017-11" db="EMBL/GenBank/DDBJ databases">
        <title>De-novo sequencing of pomegranate (Punica granatum L.) genome.</title>
        <authorList>
            <person name="Akparov Z."/>
            <person name="Amiraslanov A."/>
            <person name="Hajiyeva S."/>
            <person name="Abbasov M."/>
            <person name="Kaur K."/>
            <person name="Hamwieh A."/>
            <person name="Solovyev V."/>
            <person name="Salamov A."/>
            <person name="Braich B."/>
            <person name="Kosarev P."/>
            <person name="Mahmoud A."/>
            <person name="Hajiyev E."/>
            <person name="Babayeva S."/>
            <person name="Izzatullayeva V."/>
            <person name="Mammadov A."/>
            <person name="Mammadov A."/>
            <person name="Sharifova S."/>
            <person name="Ojaghi J."/>
            <person name="Eynullazada K."/>
            <person name="Bayramov B."/>
            <person name="Abdulazimova A."/>
            <person name="Shahmuradov I."/>
        </authorList>
    </citation>
    <scope>NUCLEOTIDE SEQUENCE [LARGE SCALE GENOMIC DNA]</scope>
    <source>
        <strain evidence="3">cv. AG2017</strain>
        <tissue evidence="2">Leaf</tissue>
    </source>
</reference>
<feature type="region of interest" description="Disordered" evidence="1">
    <location>
        <begin position="78"/>
        <end position="100"/>
    </location>
</feature>
<comment type="caution">
    <text evidence="2">The sequence shown here is derived from an EMBL/GenBank/DDBJ whole genome shotgun (WGS) entry which is preliminary data.</text>
</comment>
<proteinExistence type="predicted"/>
<dbReference type="Proteomes" id="UP000233551">
    <property type="component" value="Unassembled WGS sequence"/>
</dbReference>
<protein>
    <submittedName>
        <fullName evidence="2">Uncharacterized protein</fullName>
    </submittedName>
</protein>
<evidence type="ECO:0000313" key="3">
    <source>
        <dbReference type="Proteomes" id="UP000233551"/>
    </source>
</evidence>
<keyword evidence="3" id="KW-1185">Reference proteome</keyword>
<feature type="compositionally biased region" description="Basic and acidic residues" evidence="1">
    <location>
        <begin position="85"/>
        <end position="100"/>
    </location>
</feature>
<dbReference type="AlphaFoldDB" id="A0A2I0KNH9"/>
<dbReference type="EMBL" id="PGOL01000508">
    <property type="protein sequence ID" value="PKI69386.1"/>
    <property type="molecule type" value="Genomic_DNA"/>
</dbReference>
<name>A0A2I0KNH9_PUNGR</name>
<sequence>MKLYYAKFDPILKSRKTVAELWRWGPSINTLVENLSYGHKALYLHKSLMTKAADASRVSILPFPVFLMRQDSEDHWKTSIGATENKQKEERGKGELGQEEDRWGKEANIGPYPMYYVDDACFPNILEYLTPYKGERYHRSDFGFSRLETYLLLFDDGGVIFGLGLKLALNKSMQSSIVRNLSSTYHSSLEVLGGSVDEPLVRNVLKALFFCTMQKGSLNETLH</sequence>
<evidence type="ECO:0000313" key="2">
    <source>
        <dbReference type="EMBL" id="PKI69386.1"/>
    </source>
</evidence>